<accession>A0A5B9D8G9</accession>
<evidence type="ECO:0000256" key="5">
    <source>
        <dbReference type="ARBA" id="ARBA00018753"/>
    </source>
</evidence>
<dbReference type="CDD" id="cd02800">
    <property type="entry name" value="tRNA_bind_EcMetRS_like"/>
    <property type="match status" value="1"/>
</dbReference>
<dbReference type="Gene3D" id="2.40.50.140">
    <property type="entry name" value="Nucleic acid-binding proteins"/>
    <property type="match status" value="1"/>
</dbReference>
<keyword evidence="11" id="KW-0694">RNA-binding</keyword>
<dbReference type="PROSITE" id="PS50886">
    <property type="entry name" value="TRBD"/>
    <property type="match status" value="1"/>
</dbReference>
<evidence type="ECO:0000256" key="1">
    <source>
        <dbReference type="ARBA" id="ARBA00003314"/>
    </source>
</evidence>
<evidence type="ECO:0000256" key="3">
    <source>
        <dbReference type="ARBA" id="ARBA00011738"/>
    </source>
</evidence>
<dbReference type="OrthoDB" id="30609at2157"/>
<dbReference type="InterPro" id="IPR004495">
    <property type="entry name" value="Met-tRNA-synth_bsu_C"/>
</dbReference>
<dbReference type="GO" id="GO:0005737">
    <property type="term" value="C:cytoplasm"/>
    <property type="evidence" value="ECO:0007669"/>
    <property type="project" value="UniProtKB-SubCell"/>
</dbReference>
<dbReference type="Pfam" id="PF01588">
    <property type="entry name" value="tRNA_bind"/>
    <property type="match status" value="1"/>
</dbReference>
<comment type="function">
    <text evidence="1">Is required not only for elongation of protein synthesis but also for the initiation of all mRNA translation through initiator tRNA(fMet) aminoacylation.</text>
</comment>
<dbReference type="AlphaFoldDB" id="A0A5B9D8G9"/>
<proteinExistence type="predicted"/>
<dbReference type="InterPro" id="IPR051270">
    <property type="entry name" value="Tyrosine-tRNA_ligase_regulator"/>
</dbReference>
<keyword evidence="8 16" id="KW-0436">Ligase</keyword>
<dbReference type="GO" id="GO:0006431">
    <property type="term" value="P:methionyl-tRNA aminoacylation"/>
    <property type="evidence" value="ECO:0007669"/>
    <property type="project" value="InterPro"/>
</dbReference>
<comment type="subcellular location">
    <subcellularLocation>
        <location evidence="2">Cytoplasm</location>
    </subcellularLocation>
</comment>
<evidence type="ECO:0000256" key="6">
    <source>
        <dbReference type="ARBA" id="ARBA00022490"/>
    </source>
</evidence>
<name>A0A5B9D8G9_9ARCH</name>
<keyword evidence="10" id="KW-0067">ATP-binding</keyword>
<keyword evidence="7" id="KW-0820">tRNA-binding</keyword>
<dbReference type="PANTHER" id="PTHR11586">
    <property type="entry name" value="TRNA-AMINOACYLATION COFACTOR ARC1 FAMILY MEMBER"/>
    <property type="match status" value="1"/>
</dbReference>
<evidence type="ECO:0000256" key="15">
    <source>
        <dbReference type="ARBA" id="ARBA00047364"/>
    </source>
</evidence>
<evidence type="ECO:0000256" key="7">
    <source>
        <dbReference type="ARBA" id="ARBA00022555"/>
    </source>
</evidence>
<evidence type="ECO:0000256" key="10">
    <source>
        <dbReference type="ARBA" id="ARBA00022840"/>
    </source>
</evidence>
<dbReference type="KEGG" id="psyt:DSAG12_00883"/>
<evidence type="ECO:0000313" key="17">
    <source>
        <dbReference type="Proteomes" id="UP000321408"/>
    </source>
</evidence>
<evidence type="ECO:0000256" key="9">
    <source>
        <dbReference type="ARBA" id="ARBA00022741"/>
    </source>
</evidence>
<keyword evidence="6" id="KW-0963">Cytoplasm</keyword>
<dbReference type="InterPro" id="IPR012340">
    <property type="entry name" value="NA-bd_OB-fold"/>
</dbReference>
<evidence type="ECO:0000313" key="16">
    <source>
        <dbReference type="EMBL" id="QEE15060.2"/>
    </source>
</evidence>
<evidence type="ECO:0000256" key="4">
    <source>
        <dbReference type="ARBA" id="ARBA00012838"/>
    </source>
</evidence>
<dbReference type="EC" id="6.1.1.10" evidence="4"/>
<keyword evidence="9" id="KW-0547">Nucleotide-binding</keyword>
<comment type="catalytic activity">
    <reaction evidence="15">
        <text>tRNA(Met) + L-methionine + ATP = L-methionyl-tRNA(Met) + AMP + diphosphate</text>
        <dbReference type="Rhea" id="RHEA:13481"/>
        <dbReference type="Rhea" id="RHEA-COMP:9667"/>
        <dbReference type="Rhea" id="RHEA-COMP:9698"/>
        <dbReference type="ChEBI" id="CHEBI:30616"/>
        <dbReference type="ChEBI" id="CHEBI:33019"/>
        <dbReference type="ChEBI" id="CHEBI:57844"/>
        <dbReference type="ChEBI" id="CHEBI:78442"/>
        <dbReference type="ChEBI" id="CHEBI:78530"/>
        <dbReference type="ChEBI" id="CHEBI:456215"/>
        <dbReference type="EC" id="6.1.1.10"/>
    </reaction>
</comment>
<keyword evidence="13" id="KW-0030">Aminoacyl-tRNA synthetase</keyword>
<sequence length="113" mass="12603">MTTISYEDFNTLDIRVGTILKVEEVPKSRNLLKMQVDIGEENPRQIVSGIKNWYSIEDLKGSKIIVLANLKPRKIMGIESKGMLLAADVDNTAVLLKIDENYVEKVNPGSKVG</sequence>
<evidence type="ECO:0000256" key="12">
    <source>
        <dbReference type="ARBA" id="ARBA00022917"/>
    </source>
</evidence>
<keyword evidence="12" id="KW-0648">Protein biosynthesis</keyword>
<protein>
    <recommendedName>
        <fullName evidence="5">Methionine--tRNA ligase</fullName>
        <ecNumber evidence="4">6.1.1.10</ecNumber>
    </recommendedName>
    <alternativeName>
        <fullName evidence="14">Methionyl-tRNA synthetase</fullName>
    </alternativeName>
</protein>
<reference evidence="16 17" key="1">
    <citation type="journal article" date="2020" name="Nature">
        <title>Isolation of an archaeon at the prokaryote-eukaryote interface.</title>
        <authorList>
            <person name="Imachi H."/>
            <person name="Nobu M.K."/>
            <person name="Nakahara N."/>
            <person name="Morono Y."/>
            <person name="Ogawara M."/>
            <person name="Takaki Y."/>
            <person name="Takano Y."/>
            <person name="Uematsu K."/>
            <person name="Ikuta T."/>
            <person name="Ito M."/>
            <person name="Matsui Y."/>
            <person name="Miyazaki M."/>
            <person name="Murata K."/>
            <person name="Saito Y."/>
            <person name="Sakai S."/>
            <person name="Song C."/>
            <person name="Tasumi E."/>
            <person name="Yamanaka Y."/>
            <person name="Yamaguchi T."/>
            <person name="Kamagata Y."/>
            <person name="Tamaki H."/>
            <person name="Takai K."/>
        </authorList>
    </citation>
    <scope>NUCLEOTIDE SEQUENCE [LARGE SCALE GENOMIC DNA]</scope>
    <source>
        <strain evidence="16 17">MK-D1</strain>
    </source>
</reference>
<dbReference type="GO" id="GO:0000049">
    <property type="term" value="F:tRNA binding"/>
    <property type="evidence" value="ECO:0007669"/>
    <property type="project" value="UniProtKB-KW"/>
</dbReference>
<dbReference type="FunFam" id="2.40.50.140:FF:000042">
    <property type="entry name" value="Methionine--tRNA ligase"/>
    <property type="match status" value="1"/>
</dbReference>
<dbReference type="PANTHER" id="PTHR11586:SF37">
    <property type="entry name" value="TRNA-BINDING DOMAIN-CONTAINING PROTEIN"/>
    <property type="match status" value="1"/>
</dbReference>
<evidence type="ECO:0000256" key="14">
    <source>
        <dbReference type="ARBA" id="ARBA00030904"/>
    </source>
</evidence>
<dbReference type="Proteomes" id="UP000321408">
    <property type="component" value="Chromosome"/>
</dbReference>
<keyword evidence="17" id="KW-1185">Reference proteome</keyword>
<gene>
    <name evidence="16" type="primary">metG</name>
    <name evidence="16" type="ORF">DSAG12_00883</name>
</gene>
<dbReference type="NCBIfam" id="TIGR00399">
    <property type="entry name" value="metG_C_term"/>
    <property type="match status" value="1"/>
</dbReference>
<comment type="subunit">
    <text evidence="3">Homodimer.</text>
</comment>
<evidence type="ECO:0000256" key="8">
    <source>
        <dbReference type="ARBA" id="ARBA00022598"/>
    </source>
</evidence>
<dbReference type="InterPro" id="IPR002547">
    <property type="entry name" value="tRNA-bd_dom"/>
</dbReference>
<dbReference type="GO" id="GO:0005524">
    <property type="term" value="F:ATP binding"/>
    <property type="evidence" value="ECO:0007669"/>
    <property type="project" value="UniProtKB-KW"/>
</dbReference>
<evidence type="ECO:0000256" key="2">
    <source>
        <dbReference type="ARBA" id="ARBA00004496"/>
    </source>
</evidence>
<evidence type="ECO:0000256" key="13">
    <source>
        <dbReference type="ARBA" id="ARBA00023146"/>
    </source>
</evidence>
<dbReference type="GO" id="GO:0004825">
    <property type="term" value="F:methionine-tRNA ligase activity"/>
    <property type="evidence" value="ECO:0007669"/>
    <property type="project" value="UniProtKB-EC"/>
</dbReference>
<organism evidence="16 17">
    <name type="scientific">Promethearchaeum syntrophicum</name>
    <dbReference type="NCBI Taxonomy" id="2594042"/>
    <lineage>
        <taxon>Archaea</taxon>
        <taxon>Promethearchaeati</taxon>
        <taxon>Promethearchaeota</taxon>
        <taxon>Promethearchaeia</taxon>
        <taxon>Promethearchaeales</taxon>
        <taxon>Promethearchaeaceae</taxon>
        <taxon>Promethearchaeum</taxon>
    </lineage>
</organism>
<dbReference type="EMBL" id="CP042905">
    <property type="protein sequence ID" value="QEE15060.2"/>
    <property type="molecule type" value="Genomic_DNA"/>
</dbReference>
<reference evidence="16 17" key="2">
    <citation type="journal article" date="2024" name="Int. J. Syst. Evol. Microbiol.">
        <title>Promethearchaeum syntrophicum gen. nov., sp. nov., an anaerobic, obligately syntrophic archaeon, the first isolate of the lineage 'Asgard' archaea, and proposal of the new archaeal phylum Promethearchaeota phyl. nov. and kingdom Promethearchaeati regn. nov.</title>
        <authorList>
            <person name="Imachi H."/>
            <person name="Nobu M.K."/>
            <person name="Kato S."/>
            <person name="Takaki Y."/>
            <person name="Miyazaki M."/>
            <person name="Miyata M."/>
            <person name="Ogawara M."/>
            <person name="Saito Y."/>
            <person name="Sakai S."/>
            <person name="Tahara Y.O."/>
            <person name="Takano Y."/>
            <person name="Tasumi E."/>
            <person name="Uematsu K."/>
            <person name="Yoshimura T."/>
            <person name="Itoh T."/>
            <person name="Ohkuma M."/>
            <person name="Takai K."/>
        </authorList>
    </citation>
    <scope>NUCLEOTIDE SEQUENCE [LARGE SCALE GENOMIC DNA]</scope>
    <source>
        <strain evidence="16 17">MK-D1</strain>
    </source>
</reference>
<evidence type="ECO:0000256" key="11">
    <source>
        <dbReference type="ARBA" id="ARBA00022884"/>
    </source>
</evidence>
<dbReference type="SUPFAM" id="SSF50249">
    <property type="entry name" value="Nucleic acid-binding proteins"/>
    <property type="match status" value="1"/>
</dbReference>